<evidence type="ECO:0000256" key="3">
    <source>
        <dbReference type="ARBA" id="ARBA00022691"/>
    </source>
</evidence>
<dbReference type="GO" id="GO:0051539">
    <property type="term" value="F:4 iron, 4 sulfur cluster binding"/>
    <property type="evidence" value="ECO:0007669"/>
    <property type="project" value="UniProtKB-KW"/>
</dbReference>
<dbReference type="PROSITE" id="PS51918">
    <property type="entry name" value="RADICAL_SAM"/>
    <property type="match status" value="1"/>
</dbReference>
<dbReference type="SFLD" id="SFLDF00285">
    <property type="entry name" value="anaerobic_Ser-type_sulfatase-m"/>
    <property type="match status" value="1"/>
</dbReference>
<dbReference type="SUPFAM" id="SSF102114">
    <property type="entry name" value="Radical SAM enzymes"/>
    <property type="match status" value="1"/>
</dbReference>
<keyword evidence="6" id="KW-0411">Iron-sulfur</keyword>
<dbReference type="AlphaFoldDB" id="A0A6J6FLZ9"/>
<dbReference type="SFLD" id="SFLDS00029">
    <property type="entry name" value="Radical_SAM"/>
    <property type="match status" value="1"/>
</dbReference>
<sequence length="417" mass="46548">MSDARPMNESVRRPFHLLAKPTGAVCNLDCTYCFFLSKDALYPGERMRMGADTLRAYLSQMIGAQPDGPVNVAWQGGEPTLMGLDFYREAFGIVAAVARPGQTIEHTIQTNGTLLDESWARLFSDHRVLVGLSIDGRPEDHDRYRVWKDGRGSYADVRRAWDLLRAHDVECNVLCSLSAANVNHPLETYRHLRDDLGARHIQFIPIVERATVANIEVAESGWGTGRGKRRILYTQDGDLVTSRSISGRQYGDFLCAVFDEWVARDVGDVFVQLFDVTLGAHFDMHSLCVHAPTCGSALALEHNGDLYSCDHFVEPDHLLGNIHETPMIDLVSSAQQVAFGRHKLDSLPRMCVECDVRYACHGGCPKDRFATTPDGEPGLNHLCDGYKSFFTHSEPAMRTMADLVRRGRYADEIMTPS</sequence>
<dbReference type="NCBIfam" id="TIGR04085">
    <property type="entry name" value="rSAM_more_4Fe4S"/>
    <property type="match status" value="1"/>
</dbReference>
<feature type="domain" description="Radical SAM core" evidence="8">
    <location>
        <begin position="9"/>
        <end position="236"/>
    </location>
</feature>
<dbReference type="Pfam" id="PF04055">
    <property type="entry name" value="Radical_SAM"/>
    <property type="match status" value="1"/>
</dbReference>
<evidence type="ECO:0000313" key="9">
    <source>
        <dbReference type="EMBL" id="CAB4585488.1"/>
    </source>
</evidence>
<evidence type="ECO:0000256" key="5">
    <source>
        <dbReference type="ARBA" id="ARBA00023004"/>
    </source>
</evidence>
<dbReference type="InterPro" id="IPR023885">
    <property type="entry name" value="4Fe4S-binding_SPASM_dom"/>
</dbReference>
<name>A0A6J6FLZ9_9ZZZZ</name>
<dbReference type="GO" id="GO:0016491">
    <property type="term" value="F:oxidoreductase activity"/>
    <property type="evidence" value="ECO:0007669"/>
    <property type="project" value="InterPro"/>
</dbReference>
<keyword evidence="2" id="KW-0004">4Fe-4S</keyword>
<evidence type="ECO:0000259" key="8">
    <source>
        <dbReference type="PROSITE" id="PS51918"/>
    </source>
</evidence>
<accession>A0A6J6FLZ9</accession>
<dbReference type="InterPro" id="IPR023867">
    <property type="entry name" value="Sulphatase_maturase_rSAM"/>
</dbReference>
<proteinExistence type="inferred from homology"/>
<dbReference type="PANTHER" id="PTHR43273:SF3">
    <property type="entry name" value="ANAEROBIC SULFATASE-MATURATING ENZYME HOMOLOG ASLB-RELATED"/>
    <property type="match status" value="1"/>
</dbReference>
<gene>
    <name evidence="9" type="ORF">UFOPK1722_01322</name>
</gene>
<reference evidence="9" key="1">
    <citation type="submission" date="2020-05" db="EMBL/GenBank/DDBJ databases">
        <authorList>
            <person name="Chiriac C."/>
            <person name="Salcher M."/>
            <person name="Ghai R."/>
            <person name="Kavagutti S V."/>
        </authorList>
    </citation>
    <scope>NUCLEOTIDE SEQUENCE</scope>
</reference>
<dbReference type="EMBL" id="CAEZTS010000124">
    <property type="protein sequence ID" value="CAB4585488.1"/>
    <property type="molecule type" value="Genomic_DNA"/>
</dbReference>
<dbReference type="CDD" id="cd01335">
    <property type="entry name" value="Radical_SAM"/>
    <property type="match status" value="1"/>
</dbReference>
<keyword evidence="4" id="KW-0479">Metal-binding</keyword>
<comment type="similarity">
    <text evidence="7">Belongs to the radical SAM superfamily. Anaerobic sulfatase-maturating enzyme family.</text>
</comment>
<dbReference type="SFLD" id="SFLDG01386">
    <property type="entry name" value="main_SPASM_domain-containing"/>
    <property type="match status" value="1"/>
</dbReference>
<dbReference type="CDD" id="cd21120">
    <property type="entry name" value="SPASM_anSME"/>
    <property type="match status" value="1"/>
</dbReference>
<dbReference type="SFLD" id="SFLDG01067">
    <property type="entry name" value="SPASM/twitch_domain_containing"/>
    <property type="match status" value="1"/>
</dbReference>
<dbReference type="PANTHER" id="PTHR43273">
    <property type="entry name" value="ANAEROBIC SULFATASE-MATURATING ENZYME HOMOLOG ASLB-RELATED"/>
    <property type="match status" value="1"/>
</dbReference>
<dbReference type="Pfam" id="PF13186">
    <property type="entry name" value="SPASM"/>
    <property type="match status" value="1"/>
</dbReference>
<evidence type="ECO:0000256" key="1">
    <source>
        <dbReference type="ARBA" id="ARBA00001966"/>
    </source>
</evidence>
<dbReference type="InterPro" id="IPR013785">
    <property type="entry name" value="Aldolase_TIM"/>
</dbReference>
<dbReference type="InterPro" id="IPR034491">
    <property type="entry name" value="Anaerob_Ser_sulfatase-maturase"/>
</dbReference>
<dbReference type="InterPro" id="IPR058240">
    <property type="entry name" value="rSAM_sf"/>
</dbReference>
<evidence type="ECO:0000256" key="6">
    <source>
        <dbReference type="ARBA" id="ARBA00023014"/>
    </source>
</evidence>
<keyword evidence="3" id="KW-0949">S-adenosyl-L-methionine</keyword>
<evidence type="ECO:0000256" key="2">
    <source>
        <dbReference type="ARBA" id="ARBA00022485"/>
    </source>
</evidence>
<dbReference type="InterPro" id="IPR007197">
    <property type="entry name" value="rSAM"/>
</dbReference>
<evidence type="ECO:0000256" key="7">
    <source>
        <dbReference type="ARBA" id="ARBA00023601"/>
    </source>
</evidence>
<evidence type="ECO:0000256" key="4">
    <source>
        <dbReference type="ARBA" id="ARBA00022723"/>
    </source>
</evidence>
<keyword evidence="5" id="KW-0408">Iron</keyword>
<dbReference type="Gene3D" id="3.20.20.70">
    <property type="entry name" value="Aldolase class I"/>
    <property type="match status" value="1"/>
</dbReference>
<protein>
    <submittedName>
        <fullName evidence="9">Unannotated protein</fullName>
    </submittedName>
</protein>
<dbReference type="InterPro" id="IPR047207">
    <property type="entry name" value="SPASM_anSME"/>
</dbReference>
<dbReference type="SFLD" id="SFLDG01072">
    <property type="entry name" value="dehydrogenase_like"/>
    <property type="match status" value="1"/>
</dbReference>
<organism evidence="9">
    <name type="scientific">freshwater metagenome</name>
    <dbReference type="NCBI Taxonomy" id="449393"/>
    <lineage>
        <taxon>unclassified sequences</taxon>
        <taxon>metagenomes</taxon>
        <taxon>ecological metagenomes</taxon>
    </lineage>
</organism>
<dbReference type="NCBIfam" id="TIGR03942">
    <property type="entry name" value="sulfatase_rSAM"/>
    <property type="match status" value="1"/>
</dbReference>
<comment type="cofactor">
    <cofactor evidence="1">
        <name>[4Fe-4S] cluster</name>
        <dbReference type="ChEBI" id="CHEBI:49883"/>
    </cofactor>
</comment>
<dbReference type="GO" id="GO:0046872">
    <property type="term" value="F:metal ion binding"/>
    <property type="evidence" value="ECO:0007669"/>
    <property type="project" value="UniProtKB-KW"/>
</dbReference>
<dbReference type="SFLD" id="SFLDG01384">
    <property type="entry name" value="thioether_bond_formation_requi"/>
    <property type="match status" value="1"/>
</dbReference>